<proteinExistence type="inferred from homology"/>
<evidence type="ECO:0000256" key="6">
    <source>
        <dbReference type="ARBA" id="ARBA00023141"/>
    </source>
</evidence>
<keyword evidence="5" id="KW-0067">ATP-binding</keyword>
<evidence type="ECO:0000256" key="1">
    <source>
        <dbReference type="ARBA" id="ARBA00022605"/>
    </source>
</evidence>
<evidence type="ECO:0000256" key="5">
    <source>
        <dbReference type="ARBA" id="ARBA00022840"/>
    </source>
</evidence>
<dbReference type="InterPro" id="IPR031322">
    <property type="entry name" value="Shikimate/glucono_kinase"/>
</dbReference>
<name>A0A0F9W2H4_9ZZZZ</name>
<evidence type="ECO:0008006" key="8">
    <source>
        <dbReference type="Google" id="ProtNLM"/>
    </source>
</evidence>
<dbReference type="GO" id="GO:0008652">
    <property type="term" value="P:amino acid biosynthetic process"/>
    <property type="evidence" value="ECO:0007669"/>
    <property type="project" value="UniProtKB-KW"/>
</dbReference>
<dbReference type="Gene3D" id="3.40.50.300">
    <property type="entry name" value="P-loop containing nucleotide triphosphate hydrolases"/>
    <property type="match status" value="1"/>
</dbReference>
<evidence type="ECO:0000256" key="2">
    <source>
        <dbReference type="ARBA" id="ARBA00022679"/>
    </source>
</evidence>
<evidence type="ECO:0000256" key="4">
    <source>
        <dbReference type="ARBA" id="ARBA00022777"/>
    </source>
</evidence>
<reference evidence="7" key="1">
    <citation type="journal article" date="2015" name="Nature">
        <title>Complex archaea that bridge the gap between prokaryotes and eukaryotes.</title>
        <authorList>
            <person name="Spang A."/>
            <person name="Saw J.H."/>
            <person name="Jorgensen S.L."/>
            <person name="Zaremba-Niedzwiedzka K."/>
            <person name="Martijn J."/>
            <person name="Lind A.E."/>
            <person name="van Eijk R."/>
            <person name="Schleper C."/>
            <person name="Guy L."/>
            <person name="Ettema T.J."/>
        </authorList>
    </citation>
    <scope>NUCLEOTIDE SEQUENCE</scope>
</reference>
<dbReference type="CDD" id="cd00464">
    <property type="entry name" value="SK"/>
    <property type="match status" value="1"/>
</dbReference>
<dbReference type="InterPro" id="IPR000623">
    <property type="entry name" value="Shikimate_kinase/TSH1"/>
</dbReference>
<comment type="caution">
    <text evidence="7">The sequence shown here is derived from an EMBL/GenBank/DDBJ whole genome shotgun (WGS) entry which is preliminary data.</text>
</comment>
<gene>
    <name evidence="7" type="ORF">LCGC14_0068490</name>
</gene>
<dbReference type="SUPFAM" id="SSF52540">
    <property type="entry name" value="P-loop containing nucleoside triphosphate hydrolases"/>
    <property type="match status" value="1"/>
</dbReference>
<keyword evidence="6" id="KW-0057">Aromatic amino acid biosynthesis</keyword>
<dbReference type="HAMAP" id="MF_00109">
    <property type="entry name" value="Shikimate_kinase"/>
    <property type="match status" value="1"/>
</dbReference>
<accession>A0A0F9W2H4</accession>
<dbReference type="GO" id="GO:0005524">
    <property type="term" value="F:ATP binding"/>
    <property type="evidence" value="ECO:0007669"/>
    <property type="project" value="UniProtKB-KW"/>
</dbReference>
<keyword evidence="1" id="KW-0028">Amino-acid biosynthesis</keyword>
<dbReference type="GO" id="GO:0004765">
    <property type="term" value="F:shikimate kinase activity"/>
    <property type="evidence" value="ECO:0007669"/>
    <property type="project" value="TreeGrafter"/>
</dbReference>
<dbReference type="PANTHER" id="PTHR21087:SF16">
    <property type="entry name" value="SHIKIMATE KINASE 1, CHLOROPLASTIC"/>
    <property type="match status" value="1"/>
</dbReference>
<keyword evidence="4" id="KW-0418">Kinase</keyword>
<keyword evidence="3" id="KW-0547">Nucleotide-binding</keyword>
<dbReference type="Pfam" id="PF01202">
    <property type="entry name" value="SKI"/>
    <property type="match status" value="1"/>
</dbReference>
<dbReference type="EMBL" id="LAZR01000016">
    <property type="protein sequence ID" value="KKO06428.1"/>
    <property type="molecule type" value="Genomic_DNA"/>
</dbReference>
<dbReference type="InterPro" id="IPR027417">
    <property type="entry name" value="P-loop_NTPase"/>
</dbReference>
<keyword evidence="2" id="KW-0808">Transferase</keyword>
<dbReference type="AlphaFoldDB" id="A0A0F9W2H4"/>
<sequence>MKNVKIVLVGYMGSGKSTVGRIVANHLNINFLDLDDYIEESENMSIASIFDTKGEIYFRKKEIEYLNKIFSTDDSFVLSLGGGTPCFGENMKLVNDKTLNSFYLNVGINELVNRLLKEKSHRPMISHLQDEELTEFIGKHLFERSFFYNQAHQKIKSNNSTPAEIAEIIVNKLA</sequence>
<dbReference type="GO" id="GO:0005829">
    <property type="term" value="C:cytosol"/>
    <property type="evidence" value="ECO:0007669"/>
    <property type="project" value="TreeGrafter"/>
</dbReference>
<evidence type="ECO:0000256" key="3">
    <source>
        <dbReference type="ARBA" id="ARBA00022741"/>
    </source>
</evidence>
<protein>
    <recommendedName>
        <fullName evidence="8">Shikimate kinase</fullName>
    </recommendedName>
</protein>
<dbReference type="PRINTS" id="PR01100">
    <property type="entry name" value="SHIKIMTKNASE"/>
</dbReference>
<dbReference type="PANTHER" id="PTHR21087">
    <property type="entry name" value="SHIKIMATE KINASE"/>
    <property type="match status" value="1"/>
</dbReference>
<evidence type="ECO:0000313" key="7">
    <source>
        <dbReference type="EMBL" id="KKO06428.1"/>
    </source>
</evidence>
<organism evidence="7">
    <name type="scientific">marine sediment metagenome</name>
    <dbReference type="NCBI Taxonomy" id="412755"/>
    <lineage>
        <taxon>unclassified sequences</taxon>
        <taxon>metagenomes</taxon>
        <taxon>ecological metagenomes</taxon>
    </lineage>
</organism>
<dbReference type="GO" id="GO:0009073">
    <property type="term" value="P:aromatic amino acid family biosynthetic process"/>
    <property type="evidence" value="ECO:0007669"/>
    <property type="project" value="UniProtKB-KW"/>
</dbReference>